<dbReference type="AlphaFoldDB" id="X1VJS5"/>
<dbReference type="InterPro" id="IPR007197">
    <property type="entry name" value="rSAM"/>
</dbReference>
<reference evidence="8" key="1">
    <citation type="journal article" date="2014" name="Front. Microbiol.">
        <title>High frequency of phylogenetically diverse reductive dehalogenase-homologous genes in deep subseafloor sedimentary metagenomes.</title>
        <authorList>
            <person name="Kawai M."/>
            <person name="Futagami T."/>
            <person name="Toyoda A."/>
            <person name="Takaki Y."/>
            <person name="Nishi S."/>
            <person name="Hori S."/>
            <person name="Arai W."/>
            <person name="Tsubouchi T."/>
            <person name="Morono Y."/>
            <person name="Uchiyama I."/>
            <person name="Ito T."/>
            <person name="Fujiyama A."/>
            <person name="Inagaki F."/>
            <person name="Takami H."/>
        </authorList>
    </citation>
    <scope>NUCLEOTIDE SEQUENCE</scope>
    <source>
        <strain evidence="8">Expedition CK06-06</strain>
    </source>
</reference>
<keyword evidence="5" id="KW-0408">Iron</keyword>
<evidence type="ECO:0000313" key="8">
    <source>
        <dbReference type="EMBL" id="GAJ08140.1"/>
    </source>
</evidence>
<proteinExistence type="predicted"/>
<evidence type="ECO:0000259" key="7">
    <source>
        <dbReference type="PROSITE" id="PS51918"/>
    </source>
</evidence>
<evidence type="ECO:0000256" key="4">
    <source>
        <dbReference type="ARBA" id="ARBA00022723"/>
    </source>
</evidence>
<keyword evidence="3" id="KW-0949">S-adenosyl-L-methionine</keyword>
<organism evidence="8">
    <name type="scientific">marine sediment metagenome</name>
    <dbReference type="NCBI Taxonomy" id="412755"/>
    <lineage>
        <taxon>unclassified sequences</taxon>
        <taxon>metagenomes</taxon>
        <taxon>ecological metagenomes</taxon>
    </lineage>
</organism>
<comment type="caution">
    <text evidence="8">The sequence shown here is derived from an EMBL/GenBank/DDBJ whole genome shotgun (WGS) entry which is preliminary data.</text>
</comment>
<dbReference type="Gene3D" id="3.20.20.70">
    <property type="entry name" value="Aldolase class I"/>
    <property type="match status" value="1"/>
</dbReference>
<keyword evidence="4" id="KW-0479">Metal-binding</keyword>
<dbReference type="PANTHER" id="PTHR43787">
    <property type="entry name" value="FEMO COFACTOR BIOSYNTHESIS PROTEIN NIFB-RELATED"/>
    <property type="match status" value="1"/>
</dbReference>
<protein>
    <recommendedName>
        <fullName evidence="7">Radical SAM core domain-containing protein</fullName>
    </recommendedName>
</protein>
<evidence type="ECO:0000256" key="3">
    <source>
        <dbReference type="ARBA" id="ARBA00022691"/>
    </source>
</evidence>
<feature type="domain" description="Radical SAM core" evidence="7">
    <location>
        <begin position="1"/>
        <end position="149"/>
    </location>
</feature>
<evidence type="ECO:0000256" key="2">
    <source>
        <dbReference type="ARBA" id="ARBA00022485"/>
    </source>
</evidence>
<keyword evidence="2" id="KW-0004">4Fe-4S</keyword>
<dbReference type="PANTHER" id="PTHR43787:SF11">
    <property type="entry name" value="UPF0026 PROTEIN SLR1464"/>
    <property type="match status" value="1"/>
</dbReference>
<dbReference type="InterPro" id="IPR058240">
    <property type="entry name" value="rSAM_sf"/>
</dbReference>
<name>X1VJS5_9ZZZZ</name>
<evidence type="ECO:0000256" key="5">
    <source>
        <dbReference type="ARBA" id="ARBA00023004"/>
    </source>
</evidence>
<dbReference type="InterPro" id="IPR013785">
    <property type="entry name" value="Aldolase_TIM"/>
</dbReference>
<sequence length="227" mass="25407">LKPLGIKVAVITNATLIWREEVRQDLQKADWVSLKVDAVTTEVWRRINRPQKSLKLEEILEGMVKFADTFKGELTTESMLIQGINDNSGEIEKIADFLAELKPNRAYLAIPTRPPAKATVTAASEQVINMAYQIFSKRLGSVEYLIGYEGNAFTLTGKVEDDLLSITSVHPMREEAVMEFLRRADADWGVIEKLIEEGNLIELETKGGIFSPPLFNTGDKPSSKAHF</sequence>
<gene>
    <name evidence="8" type="ORF">S12H4_52460</name>
</gene>
<evidence type="ECO:0000256" key="6">
    <source>
        <dbReference type="ARBA" id="ARBA00023014"/>
    </source>
</evidence>
<feature type="non-terminal residue" evidence="8">
    <location>
        <position position="1"/>
    </location>
</feature>
<dbReference type="SUPFAM" id="SSF102114">
    <property type="entry name" value="Radical SAM enzymes"/>
    <property type="match status" value="1"/>
</dbReference>
<dbReference type="PROSITE" id="PS51918">
    <property type="entry name" value="RADICAL_SAM"/>
    <property type="match status" value="1"/>
</dbReference>
<dbReference type="GO" id="GO:0046872">
    <property type="term" value="F:metal ion binding"/>
    <property type="evidence" value="ECO:0007669"/>
    <property type="project" value="UniProtKB-KW"/>
</dbReference>
<dbReference type="GO" id="GO:0051539">
    <property type="term" value="F:4 iron, 4 sulfur cluster binding"/>
    <property type="evidence" value="ECO:0007669"/>
    <property type="project" value="UniProtKB-KW"/>
</dbReference>
<dbReference type="EMBL" id="BARW01033287">
    <property type="protein sequence ID" value="GAJ08140.1"/>
    <property type="molecule type" value="Genomic_DNA"/>
</dbReference>
<dbReference type="GO" id="GO:0003824">
    <property type="term" value="F:catalytic activity"/>
    <property type="evidence" value="ECO:0007669"/>
    <property type="project" value="InterPro"/>
</dbReference>
<accession>X1VJS5</accession>
<evidence type="ECO:0000256" key="1">
    <source>
        <dbReference type="ARBA" id="ARBA00001966"/>
    </source>
</evidence>
<comment type="cofactor">
    <cofactor evidence="1">
        <name>[4Fe-4S] cluster</name>
        <dbReference type="ChEBI" id="CHEBI:49883"/>
    </cofactor>
</comment>
<keyword evidence="6" id="KW-0411">Iron-sulfur</keyword>